<evidence type="ECO:0000256" key="13">
    <source>
        <dbReference type="SAM" id="Phobius"/>
    </source>
</evidence>
<dbReference type="InterPro" id="IPR005467">
    <property type="entry name" value="His_kinase_dom"/>
</dbReference>
<dbReference type="PANTHER" id="PTHR45436">
    <property type="entry name" value="SENSOR HISTIDINE KINASE YKOH"/>
    <property type="match status" value="1"/>
</dbReference>
<dbReference type="Pfam" id="PF02518">
    <property type="entry name" value="HATPase_c"/>
    <property type="match status" value="1"/>
</dbReference>
<dbReference type="CDD" id="cd00082">
    <property type="entry name" value="HisKA"/>
    <property type="match status" value="1"/>
</dbReference>
<dbReference type="InterPro" id="IPR003660">
    <property type="entry name" value="HAMP_dom"/>
</dbReference>
<dbReference type="SMART" id="SM00387">
    <property type="entry name" value="HATPase_c"/>
    <property type="match status" value="1"/>
</dbReference>
<name>A0A1H8IVZ2_9BURK</name>
<dbReference type="GO" id="GO:0005886">
    <property type="term" value="C:plasma membrane"/>
    <property type="evidence" value="ECO:0007669"/>
    <property type="project" value="TreeGrafter"/>
</dbReference>
<protein>
    <recommendedName>
        <fullName evidence="3">histidine kinase</fullName>
        <ecNumber evidence="3">2.7.13.3</ecNumber>
    </recommendedName>
</protein>
<evidence type="ECO:0000256" key="5">
    <source>
        <dbReference type="ARBA" id="ARBA00022679"/>
    </source>
</evidence>
<keyword evidence="5" id="KW-0808">Transferase</keyword>
<evidence type="ECO:0000313" key="17">
    <source>
        <dbReference type="Proteomes" id="UP000199531"/>
    </source>
</evidence>
<organism evidence="16 17">
    <name type="scientific">Brachymonas denitrificans DSM 15123</name>
    <dbReference type="NCBI Taxonomy" id="1121117"/>
    <lineage>
        <taxon>Bacteria</taxon>
        <taxon>Pseudomonadati</taxon>
        <taxon>Pseudomonadota</taxon>
        <taxon>Betaproteobacteria</taxon>
        <taxon>Burkholderiales</taxon>
        <taxon>Comamonadaceae</taxon>
        <taxon>Brachymonas</taxon>
    </lineage>
</organism>
<keyword evidence="7" id="KW-0547">Nucleotide-binding</keyword>
<comment type="subcellular location">
    <subcellularLocation>
        <location evidence="2">Membrane</location>
        <topology evidence="2">Multi-pass membrane protein</topology>
    </subcellularLocation>
</comment>
<dbReference type="Gene3D" id="1.20.5.1040">
    <property type="entry name" value="Sensor protein qsec"/>
    <property type="match status" value="1"/>
</dbReference>
<evidence type="ECO:0000256" key="11">
    <source>
        <dbReference type="ARBA" id="ARBA00023012"/>
    </source>
</evidence>
<dbReference type="OrthoDB" id="8554694at2"/>
<evidence type="ECO:0000313" key="16">
    <source>
        <dbReference type="EMBL" id="SEN72744.1"/>
    </source>
</evidence>
<evidence type="ECO:0000256" key="2">
    <source>
        <dbReference type="ARBA" id="ARBA00004141"/>
    </source>
</evidence>
<keyword evidence="8 16" id="KW-0418">Kinase</keyword>
<dbReference type="SMART" id="SM00388">
    <property type="entry name" value="HisKA"/>
    <property type="match status" value="1"/>
</dbReference>
<keyword evidence="4" id="KW-0597">Phosphoprotein</keyword>
<evidence type="ECO:0000256" key="1">
    <source>
        <dbReference type="ARBA" id="ARBA00000085"/>
    </source>
</evidence>
<dbReference type="Gene3D" id="1.10.287.130">
    <property type="match status" value="1"/>
</dbReference>
<evidence type="ECO:0000256" key="9">
    <source>
        <dbReference type="ARBA" id="ARBA00022840"/>
    </source>
</evidence>
<dbReference type="SUPFAM" id="SSF55874">
    <property type="entry name" value="ATPase domain of HSP90 chaperone/DNA topoisomerase II/histidine kinase"/>
    <property type="match status" value="1"/>
</dbReference>
<dbReference type="RefSeq" id="WP_091817063.1">
    <property type="nucleotide sequence ID" value="NZ_FOCW01000005.1"/>
</dbReference>
<dbReference type="Gene3D" id="3.30.565.10">
    <property type="entry name" value="Histidine kinase-like ATPase, C-terminal domain"/>
    <property type="match status" value="1"/>
</dbReference>
<dbReference type="AlphaFoldDB" id="A0A1H8IVZ2"/>
<evidence type="ECO:0000259" key="14">
    <source>
        <dbReference type="PROSITE" id="PS50109"/>
    </source>
</evidence>
<evidence type="ECO:0000256" key="10">
    <source>
        <dbReference type="ARBA" id="ARBA00022989"/>
    </source>
</evidence>
<feature type="transmembrane region" description="Helical" evidence="13">
    <location>
        <begin position="177"/>
        <end position="196"/>
    </location>
</feature>
<feature type="domain" description="HAMP" evidence="15">
    <location>
        <begin position="197"/>
        <end position="249"/>
    </location>
</feature>
<dbReference type="InterPro" id="IPR003661">
    <property type="entry name" value="HisK_dim/P_dom"/>
</dbReference>
<dbReference type="GO" id="GO:0005524">
    <property type="term" value="F:ATP binding"/>
    <property type="evidence" value="ECO:0007669"/>
    <property type="project" value="UniProtKB-KW"/>
</dbReference>
<evidence type="ECO:0000259" key="15">
    <source>
        <dbReference type="PROSITE" id="PS50885"/>
    </source>
</evidence>
<dbReference type="Pfam" id="PF08521">
    <property type="entry name" value="2CSK_N"/>
    <property type="match status" value="1"/>
</dbReference>
<dbReference type="InterPro" id="IPR050428">
    <property type="entry name" value="TCS_sensor_his_kinase"/>
</dbReference>
<dbReference type="FunFam" id="1.10.287.130:FF:000035">
    <property type="entry name" value="Two-component sensor histidine kinase"/>
    <property type="match status" value="1"/>
</dbReference>
<dbReference type="InterPro" id="IPR036890">
    <property type="entry name" value="HATPase_C_sf"/>
</dbReference>
<dbReference type="InterPro" id="IPR013727">
    <property type="entry name" value="2CSK_N"/>
</dbReference>
<comment type="catalytic activity">
    <reaction evidence="1">
        <text>ATP + protein L-histidine = ADP + protein N-phospho-L-histidine.</text>
        <dbReference type="EC" id="2.7.13.3"/>
    </reaction>
</comment>
<evidence type="ECO:0000256" key="6">
    <source>
        <dbReference type="ARBA" id="ARBA00022692"/>
    </source>
</evidence>
<dbReference type="EC" id="2.7.13.3" evidence="3"/>
<dbReference type="PROSITE" id="PS50109">
    <property type="entry name" value="HIS_KIN"/>
    <property type="match status" value="1"/>
</dbReference>
<sequence length="477" mass="52469">MRLAGRGASSAPQDAAAAPARSYSIYLRLLTVILSALALVWVMVIAGTWYITRHEVNELLDTHLEQTALLLAAQPLDEIDEDEFGELEQRPRRGKGGRKYHIHTVYQVWKGDSLLAQSLHAPRQPLGDGSLGFSDARTGQRNWRVFTAAGDDDKVRVMVAEDAEVRHEIATASVRTLLLALLLMFPVVALVAWLSLRAAMRPLREVGQQIAQRPPHSHAPLMLERTPREIQPLTRAINQMFVRIGDMLQNERRFTADAAHELRTPIAAIRMMAQVALGAQDDGERQHALQGVLQGCDRATRMVEQLLQLARLEADTEDAAARTDGAPTADILPALRQVVQDLQYTQADPRDQTIECEAPAQLPSSLPPTLAGVLLRNLLDNALRYSPDGAEVRVSFAQQPEGGVRWVVEDSGPGMSEEDMARLGERFFRVLGTGKTGSGLGWSIVRRIAARHGLDIVLGRSEALGGLRVVVESARRP</sequence>
<gene>
    <name evidence="16" type="ORF">SAMN02745977_01878</name>
</gene>
<evidence type="ECO:0000256" key="8">
    <source>
        <dbReference type="ARBA" id="ARBA00022777"/>
    </source>
</evidence>
<dbReference type="Proteomes" id="UP000199531">
    <property type="component" value="Unassembled WGS sequence"/>
</dbReference>
<dbReference type="PANTHER" id="PTHR45436:SF14">
    <property type="entry name" value="SENSOR PROTEIN QSEC"/>
    <property type="match status" value="1"/>
</dbReference>
<keyword evidence="9" id="KW-0067">ATP-binding</keyword>
<proteinExistence type="predicted"/>
<dbReference type="CDD" id="cd00075">
    <property type="entry name" value="HATPase"/>
    <property type="match status" value="1"/>
</dbReference>
<feature type="domain" description="Histidine kinase" evidence="14">
    <location>
        <begin position="257"/>
        <end position="477"/>
    </location>
</feature>
<evidence type="ECO:0000256" key="12">
    <source>
        <dbReference type="ARBA" id="ARBA00023136"/>
    </source>
</evidence>
<dbReference type="PROSITE" id="PS50885">
    <property type="entry name" value="HAMP"/>
    <property type="match status" value="1"/>
</dbReference>
<keyword evidence="11" id="KW-0902">Two-component regulatory system</keyword>
<evidence type="ECO:0000256" key="4">
    <source>
        <dbReference type="ARBA" id="ARBA00022553"/>
    </source>
</evidence>
<dbReference type="STRING" id="1121117.SAMN02745977_01878"/>
<evidence type="ECO:0000256" key="3">
    <source>
        <dbReference type="ARBA" id="ARBA00012438"/>
    </source>
</evidence>
<dbReference type="EMBL" id="FOCW01000005">
    <property type="protein sequence ID" value="SEN72744.1"/>
    <property type="molecule type" value="Genomic_DNA"/>
</dbReference>
<evidence type="ECO:0000256" key="7">
    <source>
        <dbReference type="ARBA" id="ARBA00022741"/>
    </source>
</evidence>
<dbReference type="InterPro" id="IPR003594">
    <property type="entry name" value="HATPase_dom"/>
</dbReference>
<accession>A0A1H8IVZ2</accession>
<keyword evidence="6 13" id="KW-0812">Transmembrane</keyword>
<keyword evidence="10 13" id="KW-1133">Transmembrane helix</keyword>
<reference evidence="16 17" key="1">
    <citation type="submission" date="2016-10" db="EMBL/GenBank/DDBJ databases">
        <authorList>
            <person name="de Groot N.N."/>
        </authorList>
    </citation>
    <scope>NUCLEOTIDE SEQUENCE [LARGE SCALE GENOMIC DNA]</scope>
    <source>
        <strain evidence="16 17">DSM 15123</strain>
    </source>
</reference>
<dbReference type="GO" id="GO:0000155">
    <property type="term" value="F:phosphorelay sensor kinase activity"/>
    <property type="evidence" value="ECO:0007669"/>
    <property type="project" value="InterPro"/>
</dbReference>
<dbReference type="SUPFAM" id="SSF47384">
    <property type="entry name" value="Homodimeric domain of signal transducing histidine kinase"/>
    <property type="match status" value="1"/>
</dbReference>
<keyword evidence="17" id="KW-1185">Reference proteome</keyword>
<dbReference type="InterPro" id="IPR036097">
    <property type="entry name" value="HisK_dim/P_sf"/>
</dbReference>
<feature type="transmembrane region" description="Helical" evidence="13">
    <location>
        <begin position="29"/>
        <end position="51"/>
    </location>
</feature>
<dbReference type="Pfam" id="PF00512">
    <property type="entry name" value="HisKA"/>
    <property type="match status" value="1"/>
</dbReference>
<keyword evidence="12 13" id="KW-0472">Membrane</keyword>